<evidence type="ECO:0000313" key="1">
    <source>
        <dbReference type="EMBL" id="OUJ01339.1"/>
    </source>
</evidence>
<organism evidence="1 2">
    <name type="scientific">Acetobacter cibinongensis</name>
    <dbReference type="NCBI Taxonomy" id="146475"/>
    <lineage>
        <taxon>Bacteria</taxon>
        <taxon>Pseudomonadati</taxon>
        <taxon>Pseudomonadota</taxon>
        <taxon>Alphaproteobacteria</taxon>
        <taxon>Acetobacterales</taxon>
        <taxon>Acetobacteraceae</taxon>
        <taxon>Acetobacter</taxon>
    </lineage>
</organism>
<gene>
    <name evidence="1" type="ORF">HK14_09965</name>
</gene>
<evidence type="ECO:0000313" key="2">
    <source>
        <dbReference type="Proteomes" id="UP000196086"/>
    </source>
</evidence>
<proteinExistence type="predicted"/>
<dbReference type="AlphaFoldDB" id="A0A1Z5YSY7"/>
<name>A0A1Z5YSY7_9PROT</name>
<reference evidence="1 2" key="1">
    <citation type="submission" date="2014-06" db="EMBL/GenBank/DDBJ databases">
        <authorList>
            <person name="Ju J."/>
            <person name="Zhang J."/>
        </authorList>
    </citation>
    <scope>NUCLEOTIDE SEQUENCE [LARGE SCALE GENOMIC DNA]</scope>
    <source>
        <strain evidence="1 2">DsW_47</strain>
    </source>
</reference>
<dbReference type="EMBL" id="JOMQ01000048">
    <property type="protein sequence ID" value="OUJ01339.1"/>
    <property type="molecule type" value="Genomic_DNA"/>
</dbReference>
<comment type="caution">
    <text evidence="1">The sequence shown here is derived from an EMBL/GenBank/DDBJ whole genome shotgun (WGS) entry which is preliminary data.</text>
</comment>
<accession>A0A1Z5YSY7</accession>
<sequence>MRHEKSAAGRAFLWGRDRNMFTQAGPEPQCCVMAGYAMLCVLRTEAEGFVSFFWASAALGYTCFASRQHGTVCSSGTIFHDRLFP</sequence>
<dbReference type="Proteomes" id="UP000196086">
    <property type="component" value="Unassembled WGS sequence"/>
</dbReference>
<protein>
    <submittedName>
        <fullName evidence="1">Uncharacterized protein</fullName>
    </submittedName>
</protein>